<dbReference type="Proteomes" id="UP001605036">
    <property type="component" value="Unassembled WGS sequence"/>
</dbReference>
<protein>
    <submittedName>
        <fullName evidence="1">Uncharacterized protein</fullName>
    </submittedName>
</protein>
<comment type="caution">
    <text evidence="1">The sequence shown here is derived from an EMBL/GenBank/DDBJ whole genome shotgun (WGS) entry which is preliminary data.</text>
</comment>
<sequence length="70" mass="8033">MSLLLLRRRSHRRYVFKLNYGSRYSVAFAHIGGQGRQKVKLSGVLMIVKLDLLVNEVIRSETQELGQTDS</sequence>
<name>A0ABD1Z2U3_9MARC</name>
<dbReference type="EMBL" id="JBHFFA010000002">
    <property type="protein sequence ID" value="KAL2642096.1"/>
    <property type="molecule type" value="Genomic_DNA"/>
</dbReference>
<reference evidence="1 2" key="1">
    <citation type="submission" date="2024-09" db="EMBL/GenBank/DDBJ databases">
        <title>Chromosome-scale assembly of Riccia fluitans.</title>
        <authorList>
            <person name="Paukszto L."/>
            <person name="Sawicki J."/>
            <person name="Karawczyk K."/>
            <person name="Piernik-Szablinska J."/>
            <person name="Szczecinska M."/>
            <person name="Mazdziarz M."/>
        </authorList>
    </citation>
    <scope>NUCLEOTIDE SEQUENCE [LARGE SCALE GENOMIC DNA]</scope>
    <source>
        <strain evidence="1">Rf_01</strain>
        <tissue evidence="1">Aerial parts of the thallus</tissue>
    </source>
</reference>
<evidence type="ECO:0000313" key="2">
    <source>
        <dbReference type="Proteomes" id="UP001605036"/>
    </source>
</evidence>
<organism evidence="1 2">
    <name type="scientific">Riccia fluitans</name>
    <dbReference type="NCBI Taxonomy" id="41844"/>
    <lineage>
        <taxon>Eukaryota</taxon>
        <taxon>Viridiplantae</taxon>
        <taxon>Streptophyta</taxon>
        <taxon>Embryophyta</taxon>
        <taxon>Marchantiophyta</taxon>
        <taxon>Marchantiopsida</taxon>
        <taxon>Marchantiidae</taxon>
        <taxon>Marchantiales</taxon>
        <taxon>Ricciaceae</taxon>
        <taxon>Riccia</taxon>
    </lineage>
</organism>
<evidence type="ECO:0000313" key="1">
    <source>
        <dbReference type="EMBL" id="KAL2642096.1"/>
    </source>
</evidence>
<accession>A0ABD1Z2U3</accession>
<gene>
    <name evidence="1" type="ORF">R1flu_009683</name>
</gene>
<proteinExistence type="predicted"/>
<dbReference type="AlphaFoldDB" id="A0ABD1Z2U3"/>
<keyword evidence="2" id="KW-1185">Reference proteome</keyword>